<accession>A0ABW6IK27</accession>
<organism evidence="2 3">
    <name type="scientific">Almyronema epifaneia S1</name>
    <dbReference type="NCBI Taxonomy" id="2991925"/>
    <lineage>
        <taxon>Bacteria</taxon>
        <taxon>Bacillati</taxon>
        <taxon>Cyanobacteriota</taxon>
        <taxon>Cyanophyceae</taxon>
        <taxon>Nodosilineales</taxon>
        <taxon>Nodosilineaceae</taxon>
        <taxon>Almyronema</taxon>
        <taxon>Almyronema epifaneia</taxon>
    </lineage>
</organism>
<dbReference type="RefSeq" id="WP_377968210.1">
    <property type="nucleotide sequence ID" value="NZ_JBHZOL010000116.1"/>
</dbReference>
<keyword evidence="1" id="KW-1133">Transmembrane helix</keyword>
<name>A0ABW6IK27_9CYAN</name>
<gene>
    <name evidence="2" type="ORF">ACFVKH_20110</name>
</gene>
<protein>
    <submittedName>
        <fullName evidence="2">CRISPR-associated protein</fullName>
    </submittedName>
</protein>
<evidence type="ECO:0000256" key="1">
    <source>
        <dbReference type="SAM" id="Phobius"/>
    </source>
</evidence>
<evidence type="ECO:0000313" key="2">
    <source>
        <dbReference type="EMBL" id="MFE4108587.1"/>
    </source>
</evidence>
<keyword evidence="1" id="KW-0812">Transmembrane</keyword>
<proteinExistence type="predicted"/>
<dbReference type="Proteomes" id="UP001600165">
    <property type="component" value="Unassembled WGS sequence"/>
</dbReference>
<dbReference type="EMBL" id="JBHZOL010000116">
    <property type="protein sequence ID" value="MFE4108587.1"/>
    <property type="molecule type" value="Genomic_DNA"/>
</dbReference>
<comment type="caution">
    <text evidence="2">The sequence shown here is derived from an EMBL/GenBank/DDBJ whole genome shotgun (WGS) entry which is preliminary data.</text>
</comment>
<feature type="transmembrane region" description="Helical" evidence="1">
    <location>
        <begin position="20"/>
        <end position="40"/>
    </location>
</feature>
<evidence type="ECO:0000313" key="3">
    <source>
        <dbReference type="Proteomes" id="UP001600165"/>
    </source>
</evidence>
<keyword evidence="3" id="KW-1185">Reference proteome</keyword>
<feature type="transmembrane region" description="Helical" evidence="1">
    <location>
        <begin position="60"/>
        <end position="77"/>
    </location>
</feature>
<keyword evidence="1" id="KW-0472">Membrane</keyword>
<reference evidence="2 3" key="1">
    <citation type="submission" date="2024-10" db="EMBL/GenBank/DDBJ databases">
        <authorList>
            <person name="Ratan Roy A."/>
            <person name="Morales Sandoval P.H."/>
            <person name="De Los Santos Villalobos S."/>
            <person name="Chakraborty S."/>
            <person name="Mukherjee J."/>
        </authorList>
    </citation>
    <scope>NUCLEOTIDE SEQUENCE [LARGE SCALE GENOMIC DNA]</scope>
    <source>
        <strain evidence="2 3">S1</strain>
    </source>
</reference>
<sequence length="285" mass="32686">MNRNRIIEAISDPTKNFIAFFLVGTLVFTIVSDGVSTLFWQRLSPWMVERWGMDQATFDLWLTLALMLVLLGLTYFTNLTRWLRSRLPFLAIKEIQQVNVKPLERTYRGLIVAMSPSHASPAKVAIEFHWQQEEARQLKHCWILCTEKSMPYADQLASELALKGVTQILKLHYGNYEMADPEHPGERLSLLIPDELVDDPNYIQRLVNAIYADAAEFSEPLADAEVIADYTGGTKGITAGILLACSRPERPLQYISQLHQPPRIMAVDVSYEMKPIKQGRRRRRR</sequence>